<sequence>MDAGFGLVQMMSHARWMIAVWFASLDYANKPRHIQSSWLVEYGAAPDQEGPRGFYPRGEVRGGSQQLREPSEDQAAQTGVPQHGDKEGSKGGPHSTTQRDPTPPENHAGGCASQVRVLGDAAALCTKKFVEGCQQALEPPKNTVHGGTVLHGEASSYLHQSWATGP</sequence>
<dbReference type="Proteomes" id="UP001066276">
    <property type="component" value="Chromosome 5"/>
</dbReference>
<keyword evidence="3" id="KW-1185">Reference proteome</keyword>
<accession>A0AAV7S2G1</accession>
<comment type="caution">
    <text evidence="2">The sequence shown here is derived from an EMBL/GenBank/DDBJ whole genome shotgun (WGS) entry which is preliminary data.</text>
</comment>
<dbReference type="EMBL" id="JANPWB010000009">
    <property type="protein sequence ID" value="KAJ1159201.1"/>
    <property type="molecule type" value="Genomic_DNA"/>
</dbReference>
<name>A0AAV7S2G1_PLEWA</name>
<gene>
    <name evidence="2" type="ORF">NDU88_011869</name>
</gene>
<organism evidence="2 3">
    <name type="scientific">Pleurodeles waltl</name>
    <name type="common">Iberian ribbed newt</name>
    <dbReference type="NCBI Taxonomy" id="8319"/>
    <lineage>
        <taxon>Eukaryota</taxon>
        <taxon>Metazoa</taxon>
        <taxon>Chordata</taxon>
        <taxon>Craniata</taxon>
        <taxon>Vertebrata</taxon>
        <taxon>Euteleostomi</taxon>
        <taxon>Amphibia</taxon>
        <taxon>Batrachia</taxon>
        <taxon>Caudata</taxon>
        <taxon>Salamandroidea</taxon>
        <taxon>Salamandridae</taxon>
        <taxon>Pleurodelinae</taxon>
        <taxon>Pleurodeles</taxon>
    </lineage>
</organism>
<evidence type="ECO:0000256" key="1">
    <source>
        <dbReference type="SAM" id="MobiDB-lite"/>
    </source>
</evidence>
<evidence type="ECO:0000313" key="3">
    <source>
        <dbReference type="Proteomes" id="UP001066276"/>
    </source>
</evidence>
<protein>
    <submittedName>
        <fullName evidence="2">Uncharacterized protein</fullName>
    </submittedName>
</protein>
<feature type="region of interest" description="Disordered" evidence="1">
    <location>
        <begin position="49"/>
        <end position="111"/>
    </location>
</feature>
<proteinExistence type="predicted"/>
<dbReference type="AlphaFoldDB" id="A0AAV7S2G1"/>
<evidence type="ECO:0000313" key="2">
    <source>
        <dbReference type="EMBL" id="KAJ1159201.1"/>
    </source>
</evidence>
<reference evidence="2" key="1">
    <citation type="journal article" date="2022" name="bioRxiv">
        <title>Sequencing and chromosome-scale assembly of the giantPleurodeles waltlgenome.</title>
        <authorList>
            <person name="Brown T."/>
            <person name="Elewa A."/>
            <person name="Iarovenko S."/>
            <person name="Subramanian E."/>
            <person name="Araus A.J."/>
            <person name="Petzold A."/>
            <person name="Susuki M."/>
            <person name="Suzuki K.-i.T."/>
            <person name="Hayashi T."/>
            <person name="Toyoda A."/>
            <person name="Oliveira C."/>
            <person name="Osipova E."/>
            <person name="Leigh N.D."/>
            <person name="Simon A."/>
            <person name="Yun M.H."/>
        </authorList>
    </citation>
    <scope>NUCLEOTIDE SEQUENCE</scope>
    <source>
        <strain evidence="2">20211129_DDA</strain>
        <tissue evidence="2">Liver</tissue>
    </source>
</reference>
<feature type="compositionally biased region" description="Polar residues" evidence="1">
    <location>
        <begin position="63"/>
        <end position="80"/>
    </location>
</feature>